<dbReference type="GO" id="GO:0140359">
    <property type="term" value="F:ABC-type transporter activity"/>
    <property type="evidence" value="ECO:0007669"/>
    <property type="project" value="InterPro"/>
</dbReference>
<dbReference type="KEGG" id="tlt:OCC_11100"/>
<dbReference type="PROSITE" id="PS51012">
    <property type="entry name" value="ABC_TM2"/>
    <property type="match status" value="1"/>
</dbReference>
<proteinExistence type="predicted"/>
<dbReference type="GO" id="GO:0043190">
    <property type="term" value="C:ATP-binding cassette (ABC) transporter complex"/>
    <property type="evidence" value="ECO:0007669"/>
    <property type="project" value="InterPro"/>
</dbReference>
<evidence type="ECO:0000256" key="3">
    <source>
        <dbReference type="ARBA" id="ARBA00022989"/>
    </source>
</evidence>
<name>H3ZNH4_THELN</name>
<dbReference type="OrthoDB" id="147058at2157"/>
<dbReference type="PANTHER" id="PTHR43229">
    <property type="entry name" value="NODULATION PROTEIN J"/>
    <property type="match status" value="1"/>
</dbReference>
<dbReference type="InterPro" id="IPR051784">
    <property type="entry name" value="Nod_factor_ABC_transporter"/>
</dbReference>
<protein>
    <recommendedName>
        <fullName evidence="6">ABC transmembrane type-2 domain-containing protein</fullName>
    </recommendedName>
</protein>
<feature type="domain" description="ABC transmembrane type-2" evidence="6">
    <location>
        <begin position="18"/>
        <end position="248"/>
    </location>
</feature>
<dbReference type="GeneID" id="16550528"/>
<feature type="transmembrane region" description="Helical" evidence="5">
    <location>
        <begin position="100"/>
        <end position="127"/>
    </location>
</feature>
<feature type="transmembrane region" description="Helical" evidence="5">
    <location>
        <begin position="58"/>
        <end position="79"/>
    </location>
</feature>
<feature type="transmembrane region" description="Helical" evidence="5">
    <location>
        <begin position="170"/>
        <end position="187"/>
    </location>
</feature>
<dbReference type="InterPro" id="IPR000412">
    <property type="entry name" value="ABC_2_transport"/>
</dbReference>
<sequence length="251" mass="28732">MKRLIYRNIRTTYDLRPHLFFSLLLPTLIYIFIVSLAYNKIVKPIPMYGRYLSYSTFFIPAAILINTLQFSVLCGSMLWTDKYNGMLEQILSFSSRREYFLSRVLSIVIISSSTAIVLGLISIPIIIEEITFSYITPFLFLYSVVMTSMIFSSLSFCVSTVVKTPDKLTMFNRIITTPIIAVSGIFYPPDYLPPLVSEIAKFNPLTYAAELMRASFLGVQINVVWHMLLLTFFALITMGVAYTLFRGMDVR</sequence>
<evidence type="ECO:0000256" key="5">
    <source>
        <dbReference type="SAM" id="Phobius"/>
    </source>
</evidence>
<keyword evidence="8" id="KW-1185">Reference proteome</keyword>
<gene>
    <name evidence="7" type="ORF">OCC_11100</name>
</gene>
<comment type="subcellular location">
    <subcellularLocation>
        <location evidence="1">Membrane</location>
        <topology evidence="1">Multi-pass membrane protein</topology>
    </subcellularLocation>
</comment>
<accession>H3ZNH4</accession>
<feature type="transmembrane region" description="Helical" evidence="5">
    <location>
        <begin position="223"/>
        <end position="245"/>
    </location>
</feature>
<evidence type="ECO:0000256" key="4">
    <source>
        <dbReference type="ARBA" id="ARBA00023136"/>
    </source>
</evidence>
<dbReference type="HOGENOM" id="CLU_039483_6_0_2"/>
<dbReference type="InterPro" id="IPR013525">
    <property type="entry name" value="ABC2_TM"/>
</dbReference>
<evidence type="ECO:0000313" key="7">
    <source>
        <dbReference type="EMBL" id="EHR78497.1"/>
    </source>
</evidence>
<keyword evidence="2 5" id="KW-0812">Transmembrane</keyword>
<evidence type="ECO:0000313" key="8">
    <source>
        <dbReference type="Proteomes" id="UP000015502"/>
    </source>
</evidence>
<feature type="transmembrane region" description="Helical" evidence="5">
    <location>
        <begin position="139"/>
        <end position="158"/>
    </location>
</feature>
<evidence type="ECO:0000259" key="6">
    <source>
        <dbReference type="PROSITE" id="PS51012"/>
    </source>
</evidence>
<dbReference type="PIRSF" id="PIRSF006648">
    <property type="entry name" value="DrrB"/>
    <property type="match status" value="1"/>
</dbReference>
<dbReference type="RefSeq" id="WP_004068239.1">
    <property type="nucleotide sequence ID" value="NC_022084.1"/>
</dbReference>
<dbReference type="InterPro" id="IPR047817">
    <property type="entry name" value="ABC2_TM_bact-type"/>
</dbReference>
<dbReference type="PRINTS" id="PR00164">
    <property type="entry name" value="ABC2TRNSPORT"/>
</dbReference>
<feature type="transmembrane region" description="Helical" evidence="5">
    <location>
        <begin position="20"/>
        <end position="38"/>
    </location>
</feature>
<keyword evidence="3 5" id="KW-1133">Transmembrane helix</keyword>
<dbReference type="PaxDb" id="523849-OCC_11100"/>
<evidence type="ECO:0000256" key="1">
    <source>
        <dbReference type="ARBA" id="ARBA00004141"/>
    </source>
</evidence>
<dbReference type="Proteomes" id="UP000015502">
    <property type="component" value="Chromosome"/>
</dbReference>
<organism evidence="7 8">
    <name type="scientific">Thermococcus litoralis (strain ATCC 51850 / DSM 5473 / JCM 8560 / NS-C)</name>
    <dbReference type="NCBI Taxonomy" id="523849"/>
    <lineage>
        <taxon>Archaea</taxon>
        <taxon>Methanobacteriati</taxon>
        <taxon>Methanobacteriota</taxon>
        <taxon>Thermococci</taxon>
        <taxon>Thermococcales</taxon>
        <taxon>Thermococcaceae</taxon>
        <taxon>Thermococcus</taxon>
    </lineage>
</organism>
<reference evidence="7 8" key="1">
    <citation type="journal article" date="2012" name="J. Bacteriol.">
        <title>Genome sequence of the model hyperthermophilic archaeon Thermococcus litoralis NS-C.</title>
        <authorList>
            <person name="Gardner A.F."/>
            <person name="Kumar S."/>
            <person name="Perler F.B."/>
        </authorList>
    </citation>
    <scope>NUCLEOTIDE SEQUENCE [LARGE SCALE GENOMIC DNA]</scope>
    <source>
        <strain evidence="8">ATCC 51850 / DSM 5473 / JCM 8560 / NS-C</strain>
    </source>
</reference>
<dbReference type="PANTHER" id="PTHR43229:SF2">
    <property type="entry name" value="NODULATION PROTEIN J"/>
    <property type="match status" value="1"/>
</dbReference>
<keyword evidence="4 5" id="KW-0472">Membrane</keyword>
<dbReference type="Pfam" id="PF01061">
    <property type="entry name" value="ABC2_membrane"/>
    <property type="match status" value="1"/>
</dbReference>
<dbReference type="AlphaFoldDB" id="H3ZNH4"/>
<evidence type="ECO:0000256" key="2">
    <source>
        <dbReference type="ARBA" id="ARBA00022692"/>
    </source>
</evidence>
<dbReference type="STRING" id="523849.OCC_11100"/>
<dbReference type="EMBL" id="CP006670">
    <property type="protein sequence ID" value="EHR78497.1"/>
    <property type="molecule type" value="Genomic_DNA"/>
</dbReference>